<dbReference type="FunFam" id="2.102.10.10:FF:000009">
    <property type="entry name" value="Rieske Fe-S domain containing"/>
    <property type="match status" value="1"/>
</dbReference>
<dbReference type="Gene3D" id="2.102.10.10">
    <property type="entry name" value="Rieske [2Fe-2S] iron-sulphur domain"/>
    <property type="match status" value="1"/>
</dbReference>
<sequence length="166" mass="19259">IEDRSMEEKEQTEGGLHFVGKKDELMEAKRSFRTIEDRDILIIYYQGVFYAMDSYCYHAGGLLQDGDIEEINSKLCIICPKHKYKLTLAEGECLYRGTNPREKPPVPRWYSKGVKQRTHTVTENNGEVYVKLSDRSDWIESDYYQGEKGKIERAKAEASEKKTSCQ</sequence>
<dbReference type="OMA" id="CYCYHAG"/>
<dbReference type="Ensembl" id="ENSACIT00000005258.1">
    <property type="protein sequence ID" value="ENSACIP00000005096.1"/>
    <property type="gene ID" value="ENSACIG00000004031.1"/>
</dbReference>
<evidence type="ECO:0000256" key="7">
    <source>
        <dbReference type="ARBA" id="ARBA00023014"/>
    </source>
</evidence>
<evidence type="ECO:0000256" key="1">
    <source>
        <dbReference type="ARBA" id="ARBA00022553"/>
    </source>
</evidence>
<dbReference type="InterPro" id="IPR054716">
    <property type="entry name" value="Sol_Rieske_ferrdox_dom"/>
</dbReference>
<keyword evidence="6" id="KW-0408">Iron</keyword>
<keyword evidence="4" id="KW-0677">Repeat</keyword>
<dbReference type="GO" id="GO:0051537">
    <property type="term" value="F:2 iron, 2 sulfur cluster binding"/>
    <property type="evidence" value="ECO:0007669"/>
    <property type="project" value="UniProtKB-KW"/>
</dbReference>
<dbReference type="SUPFAM" id="SSF50022">
    <property type="entry name" value="ISP domain"/>
    <property type="match status" value="1"/>
</dbReference>
<keyword evidence="11" id="KW-1185">Reference proteome</keyword>
<reference evidence="10" key="2">
    <citation type="submission" date="2025-09" db="UniProtKB">
        <authorList>
            <consortium name="Ensembl"/>
        </authorList>
    </citation>
    <scope>IDENTIFICATION</scope>
</reference>
<evidence type="ECO:0000256" key="6">
    <source>
        <dbReference type="ARBA" id="ARBA00023004"/>
    </source>
</evidence>
<dbReference type="GeneTree" id="ENSGT00390000018225"/>
<dbReference type="PROSITE" id="PS51296">
    <property type="entry name" value="RIESKE"/>
    <property type="match status" value="1"/>
</dbReference>
<evidence type="ECO:0000259" key="9">
    <source>
        <dbReference type="PROSITE" id="PS51296"/>
    </source>
</evidence>
<evidence type="ECO:0000256" key="2">
    <source>
        <dbReference type="ARBA" id="ARBA00022714"/>
    </source>
</evidence>
<evidence type="ECO:0000256" key="5">
    <source>
        <dbReference type="ARBA" id="ARBA00022990"/>
    </source>
</evidence>
<dbReference type="Proteomes" id="UP000261340">
    <property type="component" value="Unplaced"/>
</dbReference>
<dbReference type="PANTHER" id="PTHR21496">
    <property type="entry name" value="FERREDOXIN-RELATED"/>
    <property type="match status" value="1"/>
</dbReference>
<protein>
    <recommendedName>
        <fullName evidence="8 9">Rieske domain-containing protein</fullName>
    </recommendedName>
</protein>
<name>A0A3Q0R497_AMPCI</name>
<dbReference type="Pfam" id="PF22543">
    <property type="entry name" value="Rieske_4"/>
    <property type="match status" value="1"/>
</dbReference>
<organism evidence="10 11">
    <name type="scientific">Amphilophus citrinellus</name>
    <name type="common">Midas cichlid</name>
    <name type="synonym">Cichlasoma citrinellum</name>
    <dbReference type="NCBI Taxonomy" id="61819"/>
    <lineage>
        <taxon>Eukaryota</taxon>
        <taxon>Metazoa</taxon>
        <taxon>Chordata</taxon>
        <taxon>Craniata</taxon>
        <taxon>Vertebrata</taxon>
        <taxon>Euteleostomi</taxon>
        <taxon>Actinopterygii</taxon>
        <taxon>Neopterygii</taxon>
        <taxon>Teleostei</taxon>
        <taxon>Neoteleostei</taxon>
        <taxon>Acanthomorphata</taxon>
        <taxon>Ovalentaria</taxon>
        <taxon>Cichlomorphae</taxon>
        <taxon>Cichliformes</taxon>
        <taxon>Cichlidae</taxon>
        <taxon>New World cichlids</taxon>
        <taxon>Cichlasomatinae</taxon>
        <taxon>Heroini</taxon>
        <taxon>Amphilophus</taxon>
    </lineage>
</organism>
<evidence type="ECO:0000313" key="10">
    <source>
        <dbReference type="Ensembl" id="ENSACIP00000005096.1"/>
    </source>
</evidence>
<dbReference type="InterPro" id="IPR036922">
    <property type="entry name" value="Rieske_2Fe-2S_sf"/>
</dbReference>
<evidence type="ECO:0000313" key="11">
    <source>
        <dbReference type="Proteomes" id="UP000261340"/>
    </source>
</evidence>
<dbReference type="GO" id="GO:0046872">
    <property type="term" value="F:metal ion binding"/>
    <property type="evidence" value="ECO:0007669"/>
    <property type="project" value="UniProtKB-KW"/>
</dbReference>
<dbReference type="CDD" id="cd03467">
    <property type="entry name" value="Rieske"/>
    <property type="match status" value="1"/>
</dbReference>
<evidence type="ECO:0000256" key="4">
    <source>
        <dbReference type="ARBA" id="ARBA00022737"/>
    </source>
</evidence>
<keyword evidence="3" id="KW-0479">Metal-binding</keyword>
<keyword evidence="2" id="KW-0001">2Fe-2S</keyword>
<evidence type="ECO:0000256" key="8">
    <source>
        <dbReference type="ARBA" id="ARBA00071952"/>
    </source>
</evidence>
<feature type="domain" description="Rieske" evidence="9">
    <location>
        <begin position="16"/>
        <end position="130"/>
    </location>
</feature>
<keyword evidence="7" id="KW-0411">Iron-sulfur</keyword>
<keyword evidence="5" id="KW-0007">Acetylation</keyword>
<dbReference type="AlphaFoldDB" id="A0A3Q0R497"/>
<accession>A0A3Q0R497</accession>
<dbReference type="InterPro" id="IPR017941">
    <property type="entry name" value="Rieske_2Fe-2S"/>
</dbReference>
<proteinExistence type="predicted"/>
<dbReference type="PANTHER" id="PTHR21496:SF18">
    <property type="entry name" value="RIESKE DOMAIN-CONTAINING PROTEIN"/>
    <property type="match status" value="1"/>
</dbReference>
<reference evidence="10" key="1">
    <citation type="submission" date="2025-08" db="UniProtKB">
        <authorList>
            <consortium name="Ensembl"/>
        </authorList>
    </citation>
    <scope>IDENTIFICATION</scope>
</reference>
<evidence type="ECO:0000256" key="3">
    <source>
        <dbReference type="ARBA" id="ARBA00022723"/>
    </source>
</evidence>
<keyword evidence="1" id="KW-0597">Phosphoprotein</keyword>